<keyword evidence="3" id="KW-0998">Cell outer membrane</keyword>
<sequence>MVSLFSPKAIKTAVAHSFFPRRGIAVVLLAGSFATAAVYAQQAPNAAPTAATDQAAPAPPASSDQTPTAVMSNTAPKRGRTRKTAEDKKDEKVVQSKDTVKNEKARKAQMKINPLGNVKSNQPDKQLYDKALVAINKGRFEVARLDLQTLLSTYPDSEYQMRAKLAFADSWYREGGTAALAQAETEYHDFIIFFPNAPEAAEAQMRIGDIYFKQMDRPDRDYAKAVHAQEEYRTMLTQYPDSSLIPEAKQHLREVQEVMAQRESSIGEFYGTHENWSAAIARYQTVVDTYPLYSHIDQTLIGLGDAYASMSRYIRTLKLPEDARGRLLKNYDDQAIAAYSRVVTQYAASAHVEDARDRLEAMNVPIPEPTAEQLAASQALEDSRQTYNLANRAKGLLFRGPDTVQSARIGDPSMADPKATLAPEVSHRSEQAFKVAMDPKAGATPAAGTAATTSDATEANAAAGNTPAAAGAPMNLQDIPAVDAAPATAVTGSSFTATPTGVAPVSSGGGTGVGVTILSPGATTSSPSAPPPAGSVPANYGLKAAGPANTGDLPPVEKAAEAPDAVNDVAGQKTPEGAQPVLDKNGKVKKVKPEFDKGEESSSTHKKKKGLKKVNPF</sequence>
<evidence type="ECO:0000256" key="1">
    <source>
        <dbReference type="ARBA" id="ARBA00022729"/>
    </source>
</evidence>
<dbReference type="EMBL" id="FNSD01000001">
    <property type="protein sequence ID" value="SEC38482.1"/>
    <property type="molecule type" value="Genomic_DNA"/>
</dbReference>
<feature type="compositionally biased region" description="Basic residues" evidence="4">
    <location>
        <begin position="604"/>
        <end position="617"/>
    </location>
</feature>
<dbReference type="InterPro" id="IPR011990">
    <property type="entry name" value="TPR-like_helical_dom_sf"/>
</dbReference>
<name>A0A1H4S304_9BACT</name>
<accession>A0A1H4S304</accession>
<evidence type="ECO:0000256" key="2">
    <source>
        <dbReference type="ARBA" id="ARBA00023136"/>
    </source>
</evidence>
<protein>
    <submittedName>
        <fullName evidence="7">Beta-barrel assembly machine subunit BamD</fullName>
    </submittedName>
</protein>
<dbReference type="InterPro" id="IPR039565">
    <property type="entry name" value="BamD-like"/>
</dbReference>
<reference evidence="7 8" key="1">
    <citation type="submission" date="2016-10" db="EMBL/GenBank/DDBJ databases">
        <authorList>
            <person name="de Groot N.N."/>
        </authorList>
    </citation>
    <scope>NUCLEOTIDE SEQUENCE [LARGE SCALE GENOMIC DNA]</scope>
    <source>
        <strain evidence="7 8">AB35.6</strain>
    </source>
</reference>
<organism evidence="7 8">
    <name type="scientific">Terriglobus roseus</name>
    <dbReference type="NCBI Taxonomy" id="392734"/>
    <lineage>
        <taxon>Bacteria</taxon>
        <taxon>Pseudomonadati</taxon>
        <taxon>Acidobacteriota</taxon>
        <taxon>Terriglobia</taxon>
        <taxon>Terriglobales</taxon>
        <taxon>Acidobacteriaceae</taxon>
        <taxon>Terriglobus</taxon>
    </lineage>
</organism>
<feature type="signal peptide" evidence="5">
    <location>
        <begin position="1"/>
        <end position="36"/>
    </location>
</feature>
<evidence type="ECO:0000256" key="4">
    <source>
        <dbReference type="SAM" id="MobiDB-lite"/>
    </source>
</evidence>
<feature type="region of interest" description="Disordered" evidence="4">
    <location>
        <begin position="49"/>
        <end position="106"/>
    </location>
</feature>
<feature type="compositionally biased region" description="Low complexity" evidence="4">
    <location>
        <begin position="516"/>
        <end position="527"/>
    </location>
</feature>
<dbReference type="Gene3D" id="1.25.40.10">
    <property type="entry name" value="Tetratricopeptide repeat domain"/>
    <property type="match status" value="1"/>
</dbReference>
<dbReference type="InterPro" id="IPR017689">
    <property type="entry name" value="BamD"/>
</dbReference>
<feature type="compositionally biased region" description="Low complexity" evidence="4">
    <location>
        <begin position="49"/>
        <end position="69"/>
    </location>
</feature>
<evidence type="ECO:0000256" key="3">
    <source>
        <dbReference type="ARBA" id="ARBA00023237"/>
    </source>
</evidence>
<evidence type="ECO:0000313" key="7">
    <source>
        <dbReference type="EMBL" id="SEC38482.1"/>
    </source>
</evidence>
<proteinExistence type="predicted"/>
<dbReference type="OrthoDB" id="110896at2"/>
<dbReference type="NCBIfam" id="TIGR03302">
    <property type="entry name" value="OM_YfiO"/>
    <property type="match status" value="1"/>
</dbReference>
<dbReference type="SUPFAM" id="SSF48452">
    <property type="entry name" value="TPR-like"/>
    <property type="match status" value="1"/>
</dbReference>
<evidence type="ECO:0000259" key="6">
    <source>
        <dbReference type="Pfam" id="PF13525"/>
    </source>
</evidence>
<gene>
    <name evidence="7" type="ORF">SAMN05443244_3329</name>
</gene>
<feature type="domain" description="Outer membrane lipoprotein BamD-like" evidence="6">
    <location>
        <begin position="122"/>
        <end position="310"/>
    </location>
</feature>
<evidence type="ECO:0000256" key="5">
    <source>
        <dbReference type="SAM" id="SignalP"/>
    </source>
</evidence>
<evidence type="ECO:0000313" key="8">
    <source>
        <dbReference type="Proteomes" id="UP000182409"/>
    </source>
</evidence>
<dbReference type="Proteomes" id="UP000182409">
    <property type="component" value="Unassembled WGS sequence"/>
</dbReference>
<feature type="compositionally biased region" description="Basic and acidic residues" evidence="4">
    <location>
        <begin position="591"/>
        <end position="603"/>
    </location>
</feature>
<feature type="region of interest" description="Disordered" evidence="4">
    <location>
        <begin position="516"/>
        <end position="617"/>
    </location>
</feature>
<keyword evidence="2" id="KW-0472">Membrane</keyword>
<dbReference type="AlphaFoldDB" id="A0A1H4S304"/>
<dbReference type="Pfam" id="PF13525">
    <property type="entry name" value="YfiO"/>
    <property type="match status" value="1"/>
</dbReference>
<feature type="compositionally biased region" description="Basic and acidic residues" evidence="4">
    <location>
        <begin position="83"/>
        <end position="106"/>
    </location>
</feature>
<feature type="compositionally biased region" description="Low complexity" evidence="4">
    <location>
        <begin position="441"/>
        <end position="465"/>
    </location>
</feature>
<feature type="chain" id="PRO_5010311088" evidence="5">
    <location>
        <begin position="37"/>
        <end position="617"/>
    </location>
</feature>
<keyword evidence="1 5" id="KW-0732">Signal</keyword>
<feature type="region of interest" description="Disordered" evidence="4">
    <location>
        <begin position="440"/>
        <end position="465"/>
    </location>
</feature>